<keyword evidence="2" id="KW-1185">Reference proteome</keyword>
<accession>A0ABN9LP27</accession>
<dbReference type="EMBL" id="CAUEEQ010026019">
    <property type="protein sequence ID" value="CAJ0946833.1"/>
    <property type="molecule type" value="Genomic_DNA"/>
</dbReference>
<dbReference type="PANTHER" id="PTHR12455">
    <property type="entry name" value="NUCLEOLAR COMPLEX PROTEIN 4"/>
    <property type="match status" value="1"/>
</dbReference>
<gene>
    <name evidence="1" type="ORF">RIMI_LOCUS11477107</name>
</gene>
<evidence type="ECO:0000313" key="1">
    <source>
        <dbReference type="EMBL" id="CAJ0946833.1"/>
    </source>
</evidence>
<comment type="caution">
    <text evidence="1">The sequence shown here is derived from an EMBL/GenBank/DDBJ whole genome shotgun (WGS) entry which is preliminary data.</text>
</comment>
<sequence>MGVSGPLRRLHLLSMTSSSDLQPRLRRRRTLLCPVEGRQSNIGGLSTALQNAVDKPLMPALQKHYYPNVVRAANVISRALSTQESDISELLELSSYALFEKEMKKKFHTVPLEFEPAQGLLGKKHDITAEHFSL</sequence>
<organism evidence="1 2">
    <name type="scientific">Ranitomeya imitator</name>
    <name type="common">mimic poison frog</name>
    <dbReference type="NCBI Taxonomy" id="111125"/>
    <lineage>
        <taxon>Eukaryota</taxon>
        <taxon>Metazoa</taxon>
        <taxon>Chordata</taxon>
        <taxon>Craniata</taxon>
        <taxon>Vertebrata</taxon>
        <taxon>Euteleostomi</taxon>
        <taxon>Amphibia</taxon>
        <taxon>Batrachia</taxon>
        <taxon>Anura</taxon>
        <taxon>Neobatrachia</taxon>
        <taxon>Hyloidea</taxon>
        <taxon>Dendrobatidae</taxon>
        <taxon>Dendrobatinae</taxon>
        <taxon>Ranitomeya</taxon>
    </lineage>
</organism>
<reference evidence="1" key="1">
    <citation type="submission" date="2023-07" db="EMBL/GenBank/DDBJ databases">
        <authorList>
            <person name="Stuckert A."/>
        </authorList>
    </citation>
    <scope>NUCLEOTIDE SEQUENCE</scope>
</reference>
<protein>
    <submittedName>
        <fullName evidence="1">Uncharacterized protein</fullName>
    </submittedName>
</protein>
<dbReference type="Proteomes" id="UP001176940">
    <property type="component" value="Unassembled WGS sequence"/>
</dbReference>
<proteinExistence type="predicted"/>
<evidence type="ECO:0000313" key="2">
    <source>
        <dbReference type="Proteomes" id="UP001176940"/>
    </source>
</evidence>
<name>A0ABN9LP27_9NEOB</name>
<dbReference type="PANTHER" id="PTHR12455:SF0">
    <property type="entry name" value="NUCLEOLAR COMPLEX PROTEIN 4 HOMOLOG"/>
    <property type="match status" value="1"/>
</dbReference>
<dbReference type="InterPro" id="IPR027193">
    <property type="entry name" value="Noc4"/>
</dbReference>